<proteinExistence type="predicted"/>
<protein>
    <submittedName>
        <fullName evidence="2">Type 1 glutamine amidotransferase</fullName>
    </submittedName>
</protein>
<dbReference type="PANTHER" id="PTHR42695">
    <property type="entry name" value="GLUTAMINE AMIDOTRANSFERASE YLR126C-RELATED"/>
    <property type="match status" value="1"/>
</dbReference>
<reference evidence="3" key="1">
    <citation type="journal article" date="2019" name="Int. J. Syst. Evol. Microbiol.">
        <title>The Global Catalogue of Microorganisms (GCM) 10K type strain sequencing project: providing services to taxonomists for standard genome sequencing and annotation.</title>
        <authorList>
            <consortium name="The Broad Institute Genomics Platform"/>
            <consortium name="The Broad Institute Genome Sequencing Center for Infectious Disease"/>
            <person name="Wu L."/>
            <person name="Ma J."/>
        </authorList>
    </citation>
    <scope>NUCLEOTIDE SEQUENCE [LARGE SCALE GENOMIC DNA]</scope>
    <source>
        <strain evidence="3">CCM 8749</strain>
    </source>
</reference>
<dbReference type="Proteomes" id="UP001596250">
    <property type="component" value="Unassembled WGS sequence"/>
</dbReference>
<dbReference type="InterPro" id="IPR044992">
    <property type="entry name" value="ChyE-like"/>
</dbReference>
<dbReference type="InterPro" id="IPR029062">
    <property type="entry name" value="Class_I_gatase-like"/>
</dbReference>
<evidence type="ECO:0000313" key="2">
    <source>
        <dbReference type="EMBL" id="MFC5987548.1"/>
    </source>
</evidence>
<sequence length="242" mass="27073">MILLNIVIFQHIEFDDVAVFSEWASREGHTLQVCVPAEGIDPSLLEGADLLIILGSPLSVYQEDPPRWLSEEKAFVKQGIDQGIRVLGICFGAQMLAELLGGSVFPNEEKEIGWHPICRTDEHHPWLEGLPAQFYSMQWHGDTFTLPEGAIPLAYSAACKTQAFSYGEHIVGLQFHLEHPAEVIEQMITAWHPGETKAPFIQTAEHIRAQYGRCQTSLQMLQTILTNIQKQGSQKLKSTVIT</sequence>
<dbReference type="RefSeq" id="WP_379894945.1">
    <property type="nucleotide sequence ID" value="NZ_CBCSCT010000038.1"/>
</dbReference>
<evidence type="ECO:0000313" key="3">
    <source>
        <dbReference type="Proteomes" id="UP001596250"/>
    </source>
</evidence>
<dbReference type="InterPro" id="IPR017926">
    <property type="entry name" value="GATASE"/>
</dbReference>
<dbReference type="PANTHER" id="PTHR42695:SF5">
    <property type="entry name" value="GLUTAMINE AMIDOTRANSFERASE YLR126C-RELATED"/>
    <property type="match status" value="1"/>
</dbReference>
<dbReference type="SUPFAM" id="SSF52317">
    <property type="entry name" value="Class I glutamine amidotransferase-like"/>
    <property type="match status" value="1"/>
</dbReference>
<dbReference type="Gene3D" id="3.40.50.880">
    <property type="match status" value="1"/>
</dbReference>
<gene>
    <name evidence="2" type="ORF">ACFPXP_14165</name>
</gene>
<comment type="caution">
    <text evidence="2">The sequence shown here is derived from an EMBL/GenBank/DDBJ whole genome shotgun (WGS) entry which is preliminary data.</text>
</comment>
<dbReference type="EMBL" id="JBHSQV010000165">
    <property type="protein sequence ID" value="MFC5987548.1"/>
    <property type="molecule type" value="Genomic_DNA"/>
</dbReference>
<dbReference type="Pfam" id="PF00117">
    <property type="entry name" value="GATase"/>
    <property type="match status" value="1"/>
</dbReference>
<keyword evidence="2" id="KW-0315">Glutamine amidotransferase</keyword>
<evidence type="ECO:0000259" key="1">
    <source>
        <dbReference type="Pfam" id="PF00117"/>
    </source>
</evidence>
<dbReference type="CDD" id="cd01741">
    <property type="entry name" value="GATase1_1"/>
    <property type="match status" value="1"/>
</dbReference>
<name>A0ABW1IR62_9BACL</name>
<accession>A0ABW1IR62</accession>
<organism evidence="2 3">
    <name type="scientific">Marinicrinis lubricantis</name>
    <dbReference type="NCBI Taxonomy" id="2086470"/>
    <lineage>
        <taxon>Bacteria</taxon>
        <taxon>Bacillati</taxon>
        <taxon>Bacillota</taxon>
        <taxon>Bacilli</taxon>
        <taxon>Bacillales</taxon>
        <taxon>Paenibacillaceae</taxon>
    </lineage>
</organism>
<dbReference type="PROSITE" id="PS51273">
    <property type="entry name" value="GATASE_TYPE_1"/>
    <property type="match status" value="1"/>
</dbReference>
<feature type="domain" description="Glutamine amidotransferase" evidence="1">
    <location>
        <begin position="44"/>
        <end position="179"/>
    </location>
</feature>
<keyword evidence="3" id="KW-1185">Reference proteome</keyword>